<dbReference type="PANTHER" id="PTHR30193:SF41">
    <property type="entry name" value="DIACETYLCHITOBIOSE UPTAKE SYSTEM PERMEASE PROTEIN NGCF"/>
    <property type="match status" value="1"/>
</dbReference>
<dbReference type="PROSITE" id="PS50928">
    <property type="entry name" value="ABC_TM1"/>
    <property type="match status" value="1"/>
</dbReference>
<evidence type="ECO:0000259" key="8">
    <source>
        <dbReference type="PROSITE" id="PS50928"/>
    </source>
</evidence>
<comment type="caution">
    <text evidence="9">The sequence shown here is derived from an EMBL/GenBank/DDBJ whole genome shotgun (WGS) entry which is preliminary data.</text>
</comment>
<dbReference type="Pfam" id="PF00528">
    <property type="entry name" value="BPD_transp_1"/>
    <property type="match status" value="1"/>
</dbReference>
<evidence type="ECO:0000256" key="1">
    <source>
        <dbReference type="ARBA" id="ARBA00004651"/>
    </source>
</evidence>
<feature type="domain" description="ABC transmembrane type-1" evidence="8">
    <location>
        <begin position="26"/>
        <end position="237"/>
    </location>
</feature>
<organism evidence="9">
    <name type="scientific">marine sediment metagenome</name>
    <dbReference type="NCBI Taxonomy" id="412755"/>
    <lineage>
        <taxon>unclassified sequences</taxon>
        <taxon>metagenomes</taxon>
        <taxon>ecological metagenomes</taxon>
    </lineage>
</organism>
<dbReference type="EMBL" id="BARU01008107">
    <property type="protein sequence ID" value="GAH36877.1"/>
    <property type="molecule type" value="Genomic_DNA"/>
</dbReference>
<dbReference type="CDD" id="cd06261">
    <property type="entry name" value="TM_PBP2"/>
    <property type="match status" value="1"/>
</dbReference>
<dbReference type="AlphaFoldDB" id="X1EWC4"/>
<evidence type="ECO:0000256" key="7">
    <source>
        <dbReference type="SAM" id="Phobius"/>
    </source>
</evidence>
<evidence type="ECO:0000256" key="5">
    <source>
        <dbReference type="ARBA" id="ARBA00022989"/>
    </source>
</evidence>
<feature type="transmembrane region" description="Helical" evidence="7">
    <location>
        <begin position="110"/>
        <end position="133"/>
    </location>
</feature>
<accession>X1EWC4</accession>
<reference evidence="9" key="1">
    <citation type="journal article" date="2014" name="Front. Microbiol.">
        <title>High frequency of phylogenetically diverse reductive dehalogenase-homologous genes in deep subseafloor sedimentary metagenomes.</title>
        <authorList>
            <person name="Kawai M."/>
            <person name="Futagami T."/>
            <person name="Toyoda A."/>
            <person name="Takaki Y."/>
            <person name="Nishi S."/>
            <person name="Hori S."/>
            <person name="Arai W."/>
            <person name="Tsubouchi T."/>
            <person name="Morono Y."/>
            <person name="Uchiyama I."/>
            <person name="Ito T."/>
            <person name="Fujiyama A."/>
            <person name="Inagaki F."/>
            <person name="Takami H."/>
        </authorList>
    </citation>
    <scope>NUCLEOTIDE SEQUENCE</scope>
    <source>
        <strain evidence="9">Expedition CK06-06</strain>
    </source>
</reference>
<evidence type="ECO:0000256" key="4">
    <source>
        <dbReference type="ARBA" id="ARBA00022692"/>
    </source>
</evidence>
<keyword evidence="5 7" id="KW-1133">Transmembrane helix</keyword>
<name>X1EWC4_9ZZZZ</name>
<dbReference type="GO" id="GO:0005886">
    <property type="term" value="C:plasma membrane"/>
    <property type="evidence" value="ECO:0007669"/>
    <property type="project" value="UniProtKB-SubCell"/>
</dbReference>
<dbReference type="GO" id="GO:0055085">
    <property type="term" value="P:transmembrane transport"/>
    <property type="evidence" value="ECO:0007669"/>
    <property type="project" value="InterPro"/>
</dbReference>
<feature type="transmembrane region" description="Helical" evidence="7">
    <location>
        <begin position="164"/>
        <end position="182"/>
    </location>
</feature>
<dbReference type="InterPro" id="IPR000515">
    <property type="entry name" value="MetI-like"/>
</dbReference>
<keyword evidence="4 7" id="KW-0812">Transmembrane</keyword>
<evidence type="ECO:0000256" key="2">
    <source>
        <dbReference type="ARBA" id="ARBA00022448"/>
    </source>
</evidence>
<feature type="transmembrane region" description="Helical" evidence="7">
    <location>
        <begin position="30"/>
        <end position="51"/>
    </location>
</feature>
<dbReference type="InterPro" id="IPR051393">
    <property type="entry name" value="ABC_transporter_permease"/>
</dbReference>
<proteinExistence type="predicted"/>
<feature type="transmembrane region" description="Helical" evidence="7">
    <location>
        <begin position="216"/>
        <end position="238"/>
    </location>
</feature>
<dbReference type="SUPFAM" id="SSF161098">
    <property type="entry name" value="MetI-like"/>
    <property type="match status" value="1"/>
</dbReference>
<dbReference type="PANTHER" id="PTHR30193">
    <property type="entry name" value="ABC TRANSPORTER PERMEASE PROTEIN"/>
    <property type="match status" value="1"/>
</dbReference>
<evidence type="ECO:0000256" key="3">
    <source>
        <dbReference type="ARBA" id="ARBA00022475"/>
    </source>
</evidence>
<dbReference type="InterPro" id="IPR035906">
    <property type="entry name" value="MetI-like_sf"/>
</dbReference>
<protein>
    <recommendedName>
        <fullName evidence="8">ABC transmembrane type-1 domain-containing protein</fullName>
    </recommendedName>
</protein>
<feature type="transmembrane region" description="Helical" evidence="7">
    <location>
        <begin position="63"/>
        <end position="80"/>
    </location>
</feature>
<comment type="subcellular location">
    <subcellularLocation>
        <location evidence="1">Cell membrane</location>
        <topology evidence="1">Multi-pass membrane protein</topology>
    </subcellularLocation>
</comment>
<keyword evidence="6 7" id="KW-0472">Membrane</keyword>
<keyword evidence="2" id="KW-0813">Transport</keyword>
<evidence type="ECO:0000256" key="6">
    <source>
        <dbReference type="ARBA" id="ARBA00023136"/>
    </source>
</evidence>
<sequence>WAQGLKNFGLIFSEPVLKQIRFFPLLFRTLLWTAVNVVFHLAGGLGLAILLNRQMRGRGFYRTLLVFPWAVPQIIAVLAWKGEFHYEYGFVNVILKSIGMQPIQWMVSPFWNFTAACITNIWLGIPFMMIIILGGLQSIPLEFYDAAEIDGASRWQQFRNITLPLLRPVLTPAVVLGIIWTFNNFNVPYMINANELETTDILVTALFRAAFEYHRYGFSAAFAMVIFIVLFIIASVYIRMTHGLKGAYE</sequence>
<gene>
    <name evidence="9" type="ORF">S03H2_15925</name>
</gene>
<dbReference type="Gene3D" id="1.10.3720.10">
    <property type="entry name" value="MetI-like"/>
    <property type="match status" value="1"/>
</dbReference>
<feature type="non-terminal residue" evidence="9">
    <location>
        <position position="1"/>
    </location>
</feature>
<keyword evidence="3" id="KW-1003">Cell membrane</keyword>
<evidence type="ECO:0000313" key="9">
    <source>
        <dbReference type="EMBL" id="GAH36877.1"/>
    </source>
</evidence>